<proteinExistence type="predicted"/>
<sequence>MKIQDEGVDFKLKLIGKRAKDGRTYNLPSVSEVAALVVGDFDLSLGERDILVETCAGGLQRINELNPSFLALQYPLLFPYGEDGFREDIPLCGKNSDQSRGRQNMSIREFIAYRLHERETYFSVLLRAKRSFQQFFVDAYTLIESSRLKYIRNHQKQLRCEMYKGLADALLRGDTHPATHGKRIILPSSFTGGARYMIQNYQDAMAISRWIGYPNLFITFTCNSKWPEIARYIEERNLKPEDHPDIKCRIFKMKLDGLINDFCRNKIFGAVKAVIYTIEFQKRGLLMPIHCCFLKKVRTLHHQIILIALFPQKFLVRRVILNILTQ</sequence>
<dbReference type="EMBL" id="CAMAPE010000031">
    <property type="protein sequence ID" value="CAH9094355.1"/>
    <property type="molecule type" value="Genomic_DNA"/>
</dbReference>
<gene>
    <name evidence="2" type="ORF">CEURO_LOCUS12706</name>
</gene>
<dbReference type="PANTHER" id="PTHR45786">
    <property type="entry name" value="DNA BINDING PROTEIN-LIKE"/>
    <property type="match status" value="1"/>
</dbReference>
<evidence type="ECO:0000259" key="1">
    <source>
        <dbReference type="Pfam" id="PF14214"/>
    </source>
</evidence>
<accession>A0A9P0ZBT0</accession>
<dbReference type="AlphaFoldDB" id="A0A9P0ZBT0"/>
<protein>
    <recommendedName>
        <fullName evidence="1">Helitron helicase-like domain-containing protein</fullName>
    </recommendedName>
</protein>
<name>A0A9P0ZBT0_CUSEU</name>
<keyword evidence="3" id="KW-1185">Reference proteome</keyword>
<dbReference type="InterPro" id="IPR025476">
    <property type="entry name" value="Helitron_helicase-like"/>
</dbReference>
<dbReference type="PANTHER" id="PTHR45786:SF66">
    <property type="entry name" value="HOOK MOTIF PROTEIN, PUTATIVE-RELATED"/>
    <property type="match status" value="1"/>
</dbReference>
<organism evidence="2 3">
    <name type="scientific">Cuscuta europaea</name>
    <name type="common">European dodder</name>
    <dbReference type="NCBI Taxonomy" id="41803"/>
    <lineage>
        <taxon>Eukaryota</taxon>
        <taxon>Viridiplantae</taxon>
        <taxon>Streptophyta</taxon>
        <taxon>Embryophyta</taxon>
        <taxon>Tracheophyta</taxon>
        <taxon>Spermatophyta</taxon>
        <taxon>Magnoliopsida</taxon>
        <taxon>eudicotyledons</taxon>
        <taxon>Gunneridae</taxon>
        <taxon>Pentapetalae</taxon>
        <taxon>asterids</taxon>
        <taxon>lamiids</taxon>
        <taxon>Solanales</taxon>
        <taxon>Convolvulaceae</taxon>
        <taxon>Cuscuteae</taxon>
        <taxon>Cuscuta</taxon>
        <taxon>Cuscuta subgen. Cuscuta</taxon>
    </lineage>
</organism>
<comment type="caution">
    <text evidence="2">The sequence shown here is derived from an EMBL/GenBank/DDBJ whole genome shotgun (WGS) entry which is preliminary data.</text>
</comment>
<dbReference type="Pfam" id="PF14214">
    <property type="entry name" value="Helitron_like_N"/>
    <property type="match status" value="1"/>
</dbReference>
<dbReference type="Proteomes" id="UP001152484">
    <property type="component" value="Unassembled WGS sequence"/>
</dbReference>
<dbReference type="OrthoDB" id="1928976at2759"/>
<reference evidence="2" key="1">
    <citation type="submission" date="2022-07" db="EMBL/GenBank/DDBJ databases">
        <authorList>
            <person name="Macas J."/>
            <person name="Novak P."/>
            <person name="Neumann P."/>
        </authorList>
    </citation>
    <scope>NUCLEOTIDE SEQUENCE</scope>
</reference>
<feature type="domain" description="Helitron helicase-like" evidence="1">
    <location>
        <begin position="110"/>
        <end position="286"/>
    </location>
</feature>
<evidence type="ECO:0000313" key="2">
    <source>
        <dbReference type="EMBL" id="CAH9094355.1"/>
    </source>
</evidence>
<evidence type="ECO:0000313" key="3">
    <source>
        <dbReference type="Proteomes" id="UP001152484"/>
    </source>
</evidence>